<dbReference type="SMART" id="SM00822">
    <property type="entry name" value="PKS_KR"/>
    <property type="match status" value="1"/>
</dbReference>
<feature type="domain" description="Carrier" evidence="7">
    <location>
        <begin position="10"/>
        <end position="87"/>
    </location>
</feature>
<dbReference type="PROSITE" id="PS50075">
    <property type="entry name" value="CARRIER"/>
    <property type="match status" value="2"/>
</dbReference>
<evidence type="ECO:0000256" key="3">
    <source>
        <dbReference type="ARBA" id="ARBA00022679"/>
    </source>
</evidence>
<dbReference type="InterPro" id="IPR020806">
    <property type="entry name" value="PKS_PP-bd"/>
</dbReference>
<dbReference type="SMART" id="SM00827">
    <property type="entry name" value="PKS_AT"/>
    <property type="match status" value="2"/>
</dbReference>
<evidence type="ECO:0000259" key="9">
    <source>
        <dbReference type="PROSITE" id="PS52019"/>
    </source>
</evidence>
<dbReference type="GO" id="GO:0004315">
    <property type="term" value="F:3-oxoacyl-[acyl-carrier-protein] synthase activity"/>
    <property type="evidence" value="ECO:0007669"/>
    <property type="project" value="InterPro"/>
</dbReference>
<dbReference type="FunFam" id="3.40.47.10:FF:000019">
    <property type="entry name" value="Polyketide synthase type I"/>
    <property type="match status" value="1"/>
</dbReference>
<dbReference type="Pfam" id="PF21089">
    <property type="entry name" value="PKS_DH_N"/>
    <property type="match status" value="1"/>
</dbReference>
<dbReference type="SMART" id="SM00823">
    <property type="entry name" value="PKS_PP"/>
    <property type="match status" value="2"/>
</dbReference>
<keyword evidence="3" id="KW-0808">Transferase</keyword>
<dbReference type="PROSITE" id="PS52019">
    <property type="entry name" value="PKS_MFAS_DH"/>
    <property type="match status" value="1"/>
</dbReference>
<dbReference type="InterPro" id="IPR020807">
    <property type="entry name" value="PKS_DH"/>
</dbReference>
<dbReference type="InterPro" id="IPR016039">
    <property type="entry name" value="Thiolase-like"/>
</dbReference>
<dbReference type="FunFam" id="3.40.366.10:FF:000002">
    <property type="entry name" value="Probable polyketide synthase 2"/>
    <property type="match status" value="1"/>
</dbReference>
<dbReference type="Gene3D" id="3.30.70.3290">
    <property type="match status" value="2"/>
</dbReference>
<dbReference type="GO" id="GO:0004312">
    <property type="term" value="F:fatty acid synthase activity"/>
    <property type="evidence" value="ECO:0007669"/>
    <property type="project" value="TreeGrafter"/>
</dbReference>
<dbReference type="CDD" id="cd00833">
    <property type="entry name" value="PKS"/>
    <property type="match status" value="1"/>
</dbReference>
<dbReference type="Pfam" id="PF02801">
    <property type="entry name" value="Ketoacyl-synt_C"/>
    <property type="match status" value="1"/>
</dbReference>
<dbReference type="PROSITE" id="PS52004">
    <property type="entry name" value="KS3_2"/>
    <property type="match status" value="1"/>
</dbReference>
<dbReference type="Pfam" id="PF00698">
    <property type="entry name" value="Acyl_transf_1"/>
    <property type="match status" value="2"/>
</dbReference>
<feature type="compositionally biased region" description="Basic and acidic residues" evidence="6">
    <location>
        <begin position="2228"/>
        <end position="2237"/>
    </location>
</feature>
<feature type="domain" description="Carrier" evidence="7">
    <location>
        <begin position="2240"/>
        <end position="2317"/>
    </location>
</feature>
<dbReference type="SMART" id="SM00825">
    <property type="entry name" value="PKS_KS"/>
    <property type="match status" value="1"/>
</dbReference>
<dbReference type="SUPFAM" id="SSF52151">
    <property type="entry name" value="FabD/lysophospholipase-like"/>
    <property type="match status" value="2"/>
</dbReference>
<keyword evidence="2" id="KW-0597">Phosphoprotein</keyword>
<dbReference type="PROSITE" id="PS00012">
    <property type="entry name" value="PHOSPHOPANTETHEINE"/>
    <property type="match status" value="1"/>
</dbReference>
<dbReference type="SUPFAM" id="SSF47336">
    <property type="entry name" value="ACP-like"/>
    <property type="match status" value="2"/>
</dbReference>
<evidence type="ECO:0000256" key="6">
    <source>
        <dbReference type="SAM" id="MobiDB-lite"/>
    </source>
</evidence>
<dbReference type="InterPro" id="IPR020841">
    <property type="entry name" value="PKS_Beta-ketoAc_synthase_dom"/>
</dbReference>
<dbReference type="InterPro" id="IPR036291">
    <property type="entry name" value="NAD(P)-bd_dom_sf"/>
</dbReference>
<dbReference type="CDD" id="cd08955">
    <property type="entry name" value="KR_2_FAS_SDR_x"/>
    <property type="match status" value="1"/>
</dbReference>
<dbReference type="InterPro" id="IPR001227">
    <property type="entry name" value="Ac_transferase_dom_sf"/>
</dbReference>
<feature type="region of interest" description="N-terminal hotdog fold" evidence="5">
    <location>
        <begin position="1410"/>
        <end position="1534"/>
    </location>
</feature>
<dbReference type="PROSITE" id="PS00606">
    <property type="entry name" value="KS3_1"/>
    <property type="match status" value="1"/>
</dbReference>
<dbReference type="Pfam" id="PF00109">
    <property type="entry name" value="ketoacyl-synt"/>
    <property type="match status" value="1"/>
</dbReference>
<comment type="function">
    <text evidence="4">Involved in production of the polyketide antibiotic thailandamide.</text>
</comment>
<dbReference type="SMART" id="SM00826">
    <property type="entry name" value="PKS_DH"/>
    <property type="match status" value="1"/>
</dbReference>
<evidence type="ECO:0000259" key="8">
    <source>
        <dbReference type="PROSITE" id="PS52004"/>
    </source>
</evidence>
<name>A0A097I358_9BACT</name>
<dbReference type="Gene3D" id="3.40.50.720">
    <property type="entry name" value="NAD(P)-binding Rossmann-like Domain"/>
    <property type="match status" value="1"/>
</dbReference>
<dbReference type="InterPro" id="IPR006162">
    <property type="entry name" value="Ppantetheine_attach_site"/>
</dbReference>
<dbReference type="SUPFAM" id="SSF51735">
    <property type="entry name" value="NAD(P)-binding Rossmann-fold domains"/>
    <property type="match status" value="2"/>
</dbReference>
<dbReference type="GO" id="GO:0071770">
    <property type="term" value="P:DIM/DIP cell wall layer assembly"/>
    <property type="evidence" value="ECO:0007669"/>
    <property type="project" value="TreeGrafter"/>
</dbReference>
<evidence type="ECO:0000256" key="5">
    <source>
        <dbReference type="PROSITE-ProRule" id="PRU01363"/>
    </source>
</evidence>
<dbReference type="GO" id="GO:0005737">
    <property type="term" value="C:cytoplasm"/>
    <property type="evidence" value="ECO:0007669"/>
    <property type="project" value="TreeGrafter"/>
</dbReference>
<evidence type="ECO:0000256" key="4">
    <source>
        <dbReference type="ARBA" id="ARBA00054155"/>
    </source>
</evidence>
<feature type="domain" description="PKS/mFAS DH" evidence="9">
    <location>
        <begin position="1410"/>
        <end position="1700"/>
    </location>
</feature>
<dbReference type="EMBL" id="KM361622">
    <property type="protein sequence ID" value="AIT55264.1"/>
    <property type="molecule type" value="Genomic_DNA"/>
</dbReference>
<dbReference type="Gene3D" id="3.10.129.110">
    <property type="entry name" value="Polyketide synthase dehydratase"/>
    <property type="match status" value="1"/>
</dbReference>
<sequence length="2385" mass="256016">MDASSSRPFESLDALQAWVVTWLCEHARIPQQAIGLDVRLRDLGLDSARATKLVAALSERFGRTLPLTLLWDYPTVTELSRHLMKPATAAAAGATPRAERRASGAPEDRAIAVIGMACRFPGGADTPEAFWELLAKGLDVVGPVPADRYDAEAFYDRDPRARGKAVTRWGGFLERTDTFDPYFFGISPREAIEMDPQQRMLLELAWEAFEAAGLTKDGLRDRAVGVFVGAMWNDYARLWRGGPGAIEQFTATGQDDSIISARISYVFGLRGPSLTLNTACSSSLVSVHMACQSLLAGDSELALAGGVNLIHGPDSTIAMSKFGGMAPDGKCKAFDARGNGYVRGEGAGVVLLKPLHRALEDGDVIHAVIRGSAVNNDGFSNGLTSPSPAAQAAMLRAAYASAGVSPARVHYVEAHGTGTMLGDPIEAGALGEVLGQHPERQQPLRIGSAKTNIGHLEAAAGMAGLIKTIEAMKHRRLPPSLHFEQPNPNIHFEGLRLRVQTDLSPWPTEDDSLLAGVSSFGFGGTNAHVVLESFQPARPVAIPLSAPDAEALGARLVELRAFAEQHPEASLDDLQRAWVQRLTEEPVRQVLLARSREDLLEQLRAPSRPAAPAGGGAARPVLVFTGNGAQYPGMARDLMLGDATFRQAVLRCDEALRAHGCDGVARALESGDFDVRRVDLVQPLLWAVQVGLVSLWRAWGVEPAAVVGHSVGEVAAAWAAGALDLDEAARVVVHRSRLQQECADQGGMVLLETDAEGARSLVGATAAEGLAVAALNSRGSTVVSGPTASLQALITKAEERGVTARTVRVNVAYHGPGMDALRERLRESLADLRPCPPRVPMSSSVTGGAVGGAGLDAGYWVRNMADPVLFGDAVDALVRDGHRLFLEVGPHPTLHRAVQEQLQHGGVAGGFVATSLEREQHGRARLLENLGHLFERGVRVAWRALTRGGAPASAGQAPRPVLLPLSAHTDAALQQRVEGLRAYLRANPEAELEALARTLGRGRTHLSHRCALVASSAGELAEVLERAAGADGAPELIRPAASLDGRAKVAFVFPGQGSQWLGMGRQLLETEPVFRKALHEWEAVLGEFTDWSLLEQLHADAATSRLGEVDVIQPTLFAIQVALAALWRSWGVHPDAVIGHSMGEVAAAYVAGALDARDAARIICSRSRIAKKTSGRGSMAVVELSPEECQRAIGARAATVSLAACNGPASCLLSGETAAVEEIGRELQARGVFFRLVKVDYASHSPQMDAIKDELAHVLRETHPRPATVPFHSTVENALLDGTRLDAGYWARNLREPVLFFQGIQALEARGFNVFLELSPHPVLTYSISQTVRPESALILTSTKREEDESRALRTSLGALFAAGGAVDWAALYPGVATPVELPAYPFQRERFWFDEAEVQRSAPAGTGRHAFLERFLRSPYPQERLIWETDLSLERFPYLVDHRVSGLAVFPGTGYIECVLEAAKDLYGDAPVELLEVSFEKALFIEDTGAKTLQLCMEPDGAGHRFSLSSHDAAQQTWTRHVNGRLVPATAEQAAHARQQVQDVLAGEPHAPVDVGTFYGNLERAGNTYGPKFQAVKSLRSNARGVRGEVVMGEELATRGTRIHPVVFDACLQVMATPLYIEKAAGGRESAFMPTRAARIRFFREADRAVVSHVRFLNGATADAAGDLLADIDVTDGQGQLLARVERICFHLLEHATMAQRPSTDMLYRLTWEEAPSPEVGASLARRWLVFADDQGVAEAAAGLLSASAHAVHRLHPADAFRRDGNDFHIRPNEPEDYRAVLQALLASRGPALPLGVLHLWNLRLPEGGATAVPDLREMAKLGNLSLTHLLKALDGAGGSAPPRVWIGTRGAWALPGSEQGLAPAQSAVWGLTRAIAQEHPALWGGIIDLDPLEAPRLQAERLVTEVSVPQPAEDRILYRQGRRQVSRLVRDTAPVSAATATFRGDRGYLITGGLGELGTRLAAWMVARGARHLILAGRKALPARRTWKQDGHDAATRARIDAVLHLERLGAHVHTPALDVGDGAALAAFLAGYEQEARPPIAGVAHLAGVIRPELLARLREESLEESFQSKVYGAWNLHQAFSGRGLDFFTLFSSASAVLNSPLLGSYAAANAFLDGLAHFRRARGEPAQSLNWGFWSEAGMAARDLHFDASASGQQGMRSFSPAVGLDIFGGLLSRDPVQSVVMDVDWKLWLEAYPDAAASPLLRTLRASEGVAAGSEQAAPAEEASRSLRDLPAEERRKAVEGILLTELSAVLKMPAAKISRTALFGSMGLDSMLSLELRNRLERRTGLTLPGTLAWNYPSLERMAAFFVEKLGGEGAGVARSERQQAGAASDGVAKEPDISAEVIEALMQLGVLEANDPVLQDPVALGNLVREAQQYLKA</sequence>
<dbReference type="SUPFAM" id="SSF55048">
    <property type="entry name" value="Probable ACP-binding domain of malonyl-CoA ACP transacylase"/>
    <property type="match status" value="2"/>
</dbReference>
<dbReference type="InterPro" id="IPR016036">
    <property type="entry name" value="Malonyl_transacylase_ACP-bd"/>
</dbReference>
<evidence type="ECO:0000256" key="1">
    <source>
        <dbReference type="ARBA" id="ARBA00022450"/>
    </source>
</evidence>
<dbReference type="SUPFAM" id="SSF53901">
    <property type="entry name" value="Thiolase-like"/>
    <property type="match status" value="1"/>
</dbReference>
<dbReference type="Pfam" id="PF00550">
    <property type="entry name" value="PP-binding"/>
    <property type="match status" value="2"/>
</dbReference>
<keyword evidence="1" id="KW-0596">Phosphopantetheine</keyword>
<dbReference type="InterPro" id="IPR016035">
    <property type="entry name" value="Acyl_Trfase/lysoPLipase"/>
</dbReference>
<feature type="region of interest" description="Disordered" evidence="6">
    <location>
        <begin position="2218"/>
        <end position="2237"/>
    </location>
</feature>
<dbReference type="InterPro" id="IPR050091">
    <property type="entry name" value="PKS_NRPS_Biosynth_Enz"/>
</dbReference>
<dbReference type="GO" id="GO:0031177">
    <property type="term" value="F:phosphopantetheine binding"/>
    <property type="evidence" value="ECO:0007669"/>
    <property type="project" value="InterPro"/>
</dbReference>
<dbReference type="PANTHER" id="PTHR43775">
    <property type="entry name" value="FATTY ACID SYNTHASE"/>
    <property type="match status" value="1"/>
</dbReference>
<dbReference type="InterPro" id="IPR009081">
    <property type="entry name" value="PP-bd_ACP"/>
</dbReference>
<dbReference type="Pfam" id="PF22621">
    <property type="entry name" value="CurL-like_PKS_C"/>
    <property type="match status" value="1"/>
</dbReference>
<dbReference type="InterPro" id="IPR018201">
    <property type="entry name" value="Ketoacyl_synth_AS"/>
</dbReference>
<dbReference type="InterPro" id="IPR049551">
    <property type="entry name" value="PKS_DH_C"/>
</dbReference>
<organism evidence="10">
    <name type="scientific">Pyxidicoccus fallax</name>
    <dbReference type="NCBI Taxonomy" id="394095"/>
    <lineage>
        <taxon>Bacteria</taxon>
        <taxon>Pseudomonadati</taxon>
        <taxon>Myxococcota</taxon>
        <taxon>Myxococcia</taxon>
        <taxon>Myxococcales</taxon>
        <taxon>Cystobacterineae</taxon>
        <taxon>Myxococcaceae</taxon>
        <taxon>Pyxidicoccus</taxon>
    </lineage>
</organism>
<dbReference type="InterPro" id="IPR057326">
    <property type="entry name" value="KR_dom"/>
</dbReference>
<reference evidence="10" key="1">
    <citation type="journal article" date="2014" name="Chemistry">
        <title>Structure and Biosynthetic Assembly of Gulmirecins, Macrolide Antibiotics from the Predatory Bacterium Pyxidicoccus fallax.</title>
        <authorList>
            <person name="Schieferdecker S."/>
            <person name="Konig S."/>
            <person name="Weigel C."/>
            <person name="Dahse H.M."/>
            <person name="Werz O."/>
            <person name="Nett M."/>
        </authorList>
    </citation>
    <scope>NUCLEOTIDE SEQUENCE</scope>
    <source>
        <strain evidence="10">DSM 28991</strain>
    </source>
</reference>
<feature type="active site" description="Proton acceptor; for dehydratase activity" evidence="5">
    <location>
        <position position="1443"/>
    </location>
</feature>
<dbReference type="InterPro" id="IPR014043">
    <property type="entry name" value="Acyl_transferase_dom"/>
</dbReference>
<dbReference type="InterPro" id="IPR032821">
    <property type="entry name" value="PKS_assoc"/>
</dbReference>
<dbReference type="InterPro" id="IPR036736">
    <property type="entry name" value="ACP-like_sf"/>
</dbReference>
<dbReference type="Gene3D" id="1.10.1200.10">
    <property type="entry name" value="ACP-like"/>
    <property type="match status" value="2"/>
</dbReference>
<dbReference type="GO" id="GO:0006633">
    <property type="term" value="P:fatty acid biosynthetic process"/>
    <property type="evidence" value="ECO:0007669"/>
    <property type="project" value="InterPro"/>
</dbReference>
<dbReference type="Pfam" id="PF14765">
    <property type="entry name" value="PS-DH"/>
    <property type="match status" value="1"/>
</dbReference>
<dbReference type="InterPro" id="IPR049552">
    <property type="entry name" value="PKS_DH_N"/>
</dbReference>
<dbReference type="Gene3D" id="3.40.366.10">
    <property type="entry name" value="Malonyl-Coenzyme A Acyl Carrier Protein, domain 2"/>
    <property type="match status" value="2"/>
</dbReference>
<proteinExistence type="predicted"/>
<dbReference type="PANTHER" id="PTHR43775:SF37">
    <property type="entry name" value="SI:DKEY-61P9.11"/>
    <property type="match status" value="1"/>
</dbReference>
<evidence type="ECO:0000256" key="2">
    <source>
        <dbReference type="ARBA" id="ARBA00022553"/>
    </source>
</evidence>
<feature type="active site" description="Proton donor; for dehydratase activity" evidence="5">
    <location>
        <position position="1610"/>
    </location>
</feature>
<dbReference type="SMART" id="SM01294">
    <property type="entry name" value="PKS_PP_betabranch"/>
    <property type="match status" value="2"/>
</dbReference>
<dbReference type="Pfam" id="PF16197">
    <property type="entry name" value="KAsynt_C_assoc"/>
    <property type="match status" value="1"/>
</dbReference>
<evidence type="ECO:0000313" key="10">
    <source>
        <dbReference type="EMBL" id="AIT55264.1"/>
    </source>
</evidence>
<protein>
    <submittedName>
        <fullName evidence="10">GulA</fullName>
    </submittedName>
</protein>
<feature type="domain" description="Ketosynthase family 3 (KS3)" evidence="8">
    <location>
        <begin position="108"/>
        <end position="533"/>
    </location>
</feature>
<feature type="region of interest" description="C-terminal hotdog fold" evidence="5">
    <location>
        <begin position="1551"/>
        <end position="1700"/>
    </location>
</feature>
<dbReference type="InterPro" id="IPR014031">
    <property type="entry name" value="Ketoacyl_synth_C"/>
</dbReference>
<accession>A0A097I358</accession>
<dbReference type="GO" id="GO:0005886">
    <property type="term" value="C:plasma membrane"/>
    <property type="evidence" value="ECO:0007669"/>
    <property type="project" value="TreeGrafter"/>
</dbReference>
<evidence type="ECO:0000259" key="7">
    <source>
        <dbReference type="PROSITE" id="PS50075"/>
    </source>
</evidence>
<dbReference type="InterPro" id="IPR014030">
    <property type="entry name" value="Ketoacyl_synth_N"/>
</dbReference>
<gene>
    <name evidence="10" type="primary">gulA</name>
</gene>
<dbReference type="InterPro" id="IPR049900">
    <property type="entry name" value="PKS_mFAS_DH"/>
</dbReference>
<dbReference type="Pfam" id="PF08659">
    <property type="entry name" value="KR"/>
    <property type="match status" value="1"/>
</dbReference>
<dbReference type="InterPro" id="IPR042104">
    <property type="entry name" value="PKS_dehydratase_sf"/>
</dbReference>
<dbReference type="Gene3D" id="3.40.47.10">
    <property type="match status" value="1"/>
</dbReference>
<dbReference type="InterPro" id="IPR013968">
    <property type="entry name" value="PKS_KR"/>
</dbReference>